<keyword evidence="1" id="KW-0472">Membrane</keyword>
<keyword evidence="1" id="KW-0812">Transmembrane</keyword>
<keyword evidence="3" id="KW-1185">Reference proteome</keyword>
<reference evidence="2 3" key="1">
    <citation type="submission" date="2012-05" db="EMBL/GenBank/DDBJ databases">
        <title>Recombination and specialization in a pathogen metapopulation.</title>
        <authorList>
            <person name="Gardiner A."/>
            <person name="Kemen E."/>
            <person name="Schultz-Larsen T."/>
            <person name="MacLean D."/>
            <person name="Van Oosterhout C."/>
            <person name="Jones J.D.G."/>
        </authorList>
    </citation>
    <scope>NUCLEOTIDE SEQUENCE [LARGE SCALE GENOMIC DNA]</scope>
    <source>
        <strain evidence="2 3">Ac Nc2</strain>
    </source>
</reference>
<proteinExistence type="predicted"/>
<comment type="caution">
    <text evidence="2">The sequence shown here is derived from an EMBL/GenBank/DDBJ whole genome shotgun (WGS) entry which is preliminary data.</text>
</comment>
<protein>
    <submittedName>
        <fullName evidence="2">Uncharacterized protein</fullName>
    </submittedName>
</protein>
<feature type="transmembrane region" description="Helical" evidence="1">
    <location>
        <begin position="58"/>
        <end position="77"/>
    </location>
</feature>
<dbReference type="InParanoid" id="A0A024FWG2"/>
<feature type="transmembrane region" description="Helical" evidence="1">
    <location>
        <begin position="21"/>
        <end position="38"/>
    </location>
</feature>
<evidence type="ECO:0000313" key="3">
    <source>
        <dbReference type="Proteomes" id="UP000053237"/>
    </source>
</evidence>
<sequence>MNALDWSVLTYKQVRSKSWTFLPYCIARLTPVIIFIFSPSSTSENMSLRHTIISLRALVPSIGIVFPHEAFVCATIMRRTSAQPYKPNVKNLLISRLYKTLSMYLTKVLYQDPEISFSRRTVQWQHEWMKLK</sequence>
<dbReference type="AlphaFoldDB" id="A0A024FWG2"/>
<keyword evidence="1" id="KW-1133">Transmembrane helix</keyword>
<dbReference type="Proteomes" id="UP000053237">
    <property type="component" value="Unassembled WGS sequence"/>
</dbReference>
<evidence type="ECO:0000313" key="2">
    <source>
        <dbReference type="EMBL" id="CCI11386.1"/>
    </source>
</evidence>
<name>A0A024FWG2_9STRA</name>
<gene>
    <name evidence="2" type="ORF">BN9_128390</name>
</gene>
<evidence type="ECO:0000256" key="1">
    <source>
        <dbReference type="SAM" id="Phobius"/>
    </source>
</evidence>
<organism evidence="2 3">
    <name type="scientific">Albugo candida</name>
    <dbReference type="NCBI Taxonomy" id="65357"/>
    <lineage>
        <taxon>Eukaryota</taxon>
        <taxon>Sar</taxon>
        <taxon>Stramenopiles</taxon>
        <taxon>Oomycota</taxon>
        <taxon>Peronosporomycetes</taxon>
        <taxon>Albuginales</taxon>
        <taxon>Albuginaceae</taxon>
        <taxon>Albugo</taxon>
    </lineage>
</organism>
<accession>A0A024FWG2</accession>
<dbReference type="EMBL" id="CAIX01000984">
    <property type="protein sequence ID" value="CCI11386.1"/>
    <property type="molecule type" value="Genomic_DNA"/>
</dbReference>